<evidence type="ECO:0000313" key="3">
    <source>
        <dbReference type="EMBL" id="CAG8619603.1"/>
    </source>
</evidence>
<reference evidence="3 4" key="1">
    <citation type="submission" date="2021-06" db="EMBL/GenBank/DDBJ databases">
        <authorList>
            <person name="Kallberg Y."/>
            <person name="Tangrot J."/>
            <person name="Rosling A."/>
        </authorList>
    </citation>
    <scope>NUCLEOTIDE SEQUENCE [LARGE SCALE GENOMIC DNA]</scope>
    <source>
        <strain evidence="3 4">120-4 pot B 10/14</strain>
    </source>
</reference>
<sequence length="89" mass="9102">KTFITNFFIDTMKRLFFVFILLIAFSASVLSQRESGGGSEVSGGGQSVIEPSKSGGGSEVSGGGQSTIEPSKSGEESGKGQSAIVTPKP</sequence>
<feature type="compositionally biased region" description="Gly residues" evidence="1">
    <location>
        <begin position="54"/>
        <end position="65"/>
    </location>
</feature>
<evidence type="ECO:0000256" key="2">
    <source>
        <dbReference type="SAM" id="SignalP"/>
    </source>
</evidence>
<name>A0ABN7UME1_GIGMA</name>
<protein>
    <submittedName>
        <fullName evidence="3">7036_t:CDS:1</fullName>
    </submittedName>
</protein>
<dbReference type="EMBL" id="CAJVQB010003845">
    <property type="protein sequence ID" value="CAG8619603.1"/>
    <property type="molecule type" value="Genomic_DNA"/>
</dbReference>
<gene>
    <name evidence="3" type="ORF">GMARGA_LOCUS7774</name>
</gene>
<accession>A0ABN7UME1</accession>
<feature type="signal peptide" evidence="2">
    <location>
        <begin position="1"/>
        <end position="31"/>
    </location>
</feature>
<evidence type="ECO:0000313" key="4">
    <source>
        <dbReference type="Proteomes" id="UP000789901"/>
    </source>
</evidence>
<dbReference type="Proteomes" id="UP000789901">
    <property type="component" value="Unassembled WGS sequence"/>
</dbReference>
<keyword evidence="2" id="KW-0732">Signal</keyword>
<feature type="region of interest" description="Disordered" evidence="1">
    <location>
        <begin position="33"/>
        <end position="89"/>
    </location>
</feature>
<proteinExistence type="predicted"/>
<keyword evidence="4" id="KW-1185">Reference proteome</keyword>
<feature type="compositionally biased region" description="Gly residues" evidence="1">
    <location>
        <begin position="35"/>
        <end position="46"/>
    </location>
</feature>
<organism evidence="3 4">
    <name type="scientific">Gigaspora margarita</name>
    <dbReference type="NCBI Taxonomy" id="4874"/>
    <lineage>
        <taxon>Eukaryota</taxon>
        <taxon>Fungi</taxon>
        <taxon>Fungi incertae sedis</taxon>
        <taxon>Mucoromycota</taxon>
        <taxon>Glomeromycotina</taxon>
        <taxon>Glomeromycetes</taxon>
        <taxon>Diversisporales</taxon>
        <taxon>Gigasporaceae</taxon>
        <taxon>Gigaspora</taxon>
    </lineage>
</organism>
<feature type="non-terminal residue" evidence="3">
    <location>
        <position position="1"/>
    </location>
</feature>
<evidence type="ECO:0000256" key="1">
    <source>
        <dbReference type="SAM" id="MobiDB-lite"/>
    </source>
</evidence>
<comment type="caution">
    <text evidence="3">The sequence shown here is derived from an EMBL/GenBank/DDBJ whole genome shotgun (WGS) entry which is preliminary data.</text>
</comment>
<feature type="chain" id="PRO_5047201799" evidence="2">
    <location>
        <begin position="32"/>
        <end position="89"/>
    </location>
</feature>